<gene>
    <name evidence="3" type="ORF">BGZ96_006877</name>
</gene>
<feature type="transmembrane region" description="Helical" evidence="2">
    <location>
        <begin position="51"/>
        <end position="70"/>
    </location>
</feature>
<organism evidence="3 4">
    <name type="scientific">Linnemannia gamsii</name>
    <dbReference type="NCBI Taxonomy" id="64522"/>
    <lineage>
        <taxon>Eukaryota</taxon>
        <taxon>Fungi</taxon>
        <taxon>Fungi incertae sedis</taxon>
        <taxon>Mucoromycota</taxon>
        <taxon>Mortierellomycotina</taxon>
        <taxon>Mortierellomycetes</taxon>
        <taxon>Mortierellales</taxon>
        <taxon>Mortierellaceae</taxon>
        <taxon>Linnemannia</taxon>
    </lineage>
</organism>
<name>A0ABQ7K339_9FUNG</name>
<keyword evidence="2" id="KW-1133">Transmembrane helix</keyword>
<keyword evidence="2" id="KW-0472">Membrane</keyword>
<feature type="transmembrane region" description="Helical" evidence="2">
    <location>
        <begin position="145"/>
        <end position="165"/>
    </location>
</feature>
<evidence type="ECO:0000256" key="2">
    <source>
        <dbReference type="SAM" id="Phobius"/>
    </source>
</evidence>
<feature type="compositionally biased region" description="Polar residues" evidence="1">
    <location>
        <begin position="255"/>
        <end position="267"/>
    </location>
</feature>
<keyword evidence="4" id="KW-1185">Reference proteome</keyword>
<sequence length="286" mass="32764">MSQIRLRQMRKWMVFIATLNLLGMLIYYGYLGYYIENQKRYSYYNSSPLLWGDWVTIITAIGYFIFYIFALRGVGFQNIHKYLRAFLLLIPTIAMLYLTCKIINITLLNYNGDHSYGSGYDSDFPGPFDCLSIENYGCYMSYTNLFMSLITALFVVIEIGMTLAWGPLEKAHQFGTQGYIQNANVILVSPDQPYQQQQQQFYYPQQPQQQFQYQQGFHPQMQQLQHPPQQPILGSPDVAQHQGPDSPMAHLPYTPSVQTQSPVAATATSGYQPSPQPSSSPYTPTQ</sequence>
<dbReference type="Proteomes" id="UP001194696">
    <property type="component" value="Unassembled WGS sequence"/>
</dbReference>
<evidence type="ECO:0000313" key="3">
    <source>
        <dbReference type="EMBL" id="KAG0289590.1"/>
    </source>
</evidence>
<accession>A0ABQ7K339</accession>
<feature type="region of interest" description="Disordered" evidence="1">
    <location>
        <begin position="219"/>
        <end position="286"/>
    </location>
</feature>
<comment type="caution">
    <text evidence="3">The sequence shown here is derived from an EMBL/GenBank/DDBJ whole genome shotgun (WGS) entry which is preliminary data.</text>
</comment>
<evidence type="ECO:0000313" key="4">
    <source>
        <dbReference type="Proteomes" id="UP001194696"/>
    </source>
</evidence>
<protein>
    <submittedName>
        <fullName evidence="3">Uncharacterized protein</fullName>
    </submittedName>
</protein>
<keyword evidence="2" id="KW-0812">Transmembrane</keyword>
<dbReference type="EMBL" id="JAAAIM010000339">
    <property type="protein sequence ID" value="KAG0289590.1"/>
    <property type="molecule type" value="Genomic_DNA"/>
</dbReference>
<evidence type="ECO:0000256" key="1">
    <source>
        <dbReference type="SAM" id="MobiDB-lite"/>
    </source>
</evidence>
<feature type="transmembrane region" description="Helical" evidence="2">
    <location>
        <begin position="82"/>
        <end position="107"/>
    </location>
</feature>
<proteinExistence type="predicted"/>
<reference evidence="3 4" key="1">
    <citation type="journal article" date="2020" name="Fungal Divers.">
        <title>Resolving the Mortierellaceae phylogeny through synthesis of multi-gene phylogenetics and phylogenomics.</title>
        <authorList>
            <person name="Vandepol N."/>
            <person name="Liber J."/>
            <person name="Desiro A."/>
            <person name="Na H."/>
            <person name="Kennedy M."/>
            <person name="Barry K."/>
            <person name="Grigoriev I.V."/>
            <person name="Miller A.N."/>
            <person name="O'Donnell K."/>
            <person name="Stajich J.E."/>
            <person name="Bonito G."/>
        </authorList>
    </citation>
    <scope>NUCLEOTIDE SEQUENCE [LARGE SCALE GENOMIC DNA]</scope>
    <source>
        <strain evidence="3 4">AD045</strain>
    </source>
</reference>
<feature type="transmembrane region" description="Helical" evidence="2">
    <location>
        <begin position="12"/>
        <end position="31"/>
    </location>
</feature>
<feature type="compositionally biased region" description="Low complexity" evidence="1">
    <location>
        <begin position="268"/>
        <end position="286"/>
    </location>
</feature>